<comment type="similarity">
    <text evidence="2">Belongs to the bZIP family. ATF subfamily.</text>
</comment>
<sequence length="702" mass="78442">EMSVDIRLDDTDYDSFFGLSSVSSSTASKSPVTENDSDSGIGVSDTPSMALDNCVFDFPNLDAWQLNMDSPFSDDTNEFNQLSALIDDKNPILIGDGLTDHSTIDQFLAEFEFAQKQESLQQIPCLSPLTSPSCYIQSQTIKSPTIVTSPSPASAVQYHRPVLPKPSPIQNLTSNTNYHQQQQQQQHLQPITNCVKLQSYTNTATSGKKCVKIEPIQSQSSSVTQMSPNITIITTAKPITVAKFPLIKMPVNGSQVTFVKSEPDSNNSALSRVAAIADTETYYSTANVITPPAKRRRSQSSVQQHPPGVALPVTTSITNTNCITTAPAIDTIQSSSLTATTVTLDQLKVQYGNASLMENLEVKVKELADDNDRLKNENNKLLNRIQTLEMENDLLKACKFISSPIRNRKPVILMGIVLLVNVIDHFRSLSPVSNDIPNTLAIYDRSQQYARSLPLVPSRAILSYNENDNESYMSDQNIKYPYMQCVAFINKTHSQRINKDLHSWVEDHNKQGIIKEKSSSPIILNSVPLAIHDTKNKKTSTATAEKPNGNSPSSRLILRKKSHSKPIDDVEVEDEQDHQATAERSNSLQPYNRHDRNHDEFFRAINRKNDTVYIVSFKRDHLILPATVQNQTQRPKMTLVMPASMTNFNKSMRVPPHHVPMIQIDCEVDDTKLVYVKRGSIPFSYQNDLFQYYTTAPQKTFG</sequence>
<proteinExistence type="inferred from homology"/>
<organism evidence="9 11">
    <name type="scientific">Didymodactylos carnosus</name>
    <dbReference type="NCBI Taxonomy" id="1234261"/>
    <lineage>
        <taxon>Eukaryota</taxon>
        <taxon>Metazoa</taxon>
        <taxon>Spiralia</taxon>
        <taxon>Gnathifera</taxon>
        <taxon>Rotifera</taxon>
        <taxon>Eurotatoria</taxon>
        <taxon>Bdelloidea</taxon>
        <taxon>Philodinida</taxon>
        <taxon>Philodinidae</taxon>
        <taxon>Didymodactylos</taxon>
    </lineage>
</organism>
<feature type="non-terminal residue" evidence="9">
    <location>
        <position position="702"/>
    </location>
</feature>
<evidence type="ECO:0000313" key="10">
    <source>
        <dbReference type="EMBL" id="CAF3829551.1"/>
    </source>
</evidence>
<keyword evidence="7" id="KW-0175">Coiled coil</keyword>
<dbReference type="AlphaFoldDB" id="A0A814L548"/>
<evidence type="ECO:0000313" key="11">
    <source>
        <dbReference type="Proteomes" id="UP000663829"/>
    </source>
</evidence>
<dbReference type="GO" id="GO:0000981">
    <property type="term" value="F:DNA-binding transcription factor activity, RNA polymerase II-specific"/>
    <property type="evidence" value="ECO:0007669"/>
    <property type="project" value="TreeGrafter"/>
</dbReference>
<dbReference type="Proteomes" id="UP000663829">
    <property type="component" value="Unassembled WGS sequence"/>
</dbReference>
<feature type="compositionally biased region" description="Polar residues" evidence="8">
    <location>
        <begin position="539"/>
        <end position="554"/>
    </location>
</feature>
<dbReference type="Proteomes" id="UP000681722">
    <property type="component" value="Unassembled WGS sequence"/>
</dbReference>
<name>A0A814L548_9BILA</name>
<reference evidence="9" key="1">
    <citation type="submission" date="2021-02" db="EMBL/GenBank/DDBJ databases">
        <authorList>
            <person name="Nowell W R."/>
        </authorList>
    </citation>
    <scope>NUCLEOTIDE SEQUENCE</scope>
</reference>
<evidence type="ECO:0000256" key="6">
    <source>
        <dbReference type="ARBA" id="ARBA00023242"/>
    </source>
</evidence>
<protein>
    <submittedName>
        <fullName evidence="9">Uncharacterized protein</fullName>
    </submittedName>
</protein>
<keyword evidence="11" id="KW-1185">Reference proteome</keyword>
<evidence type="ECO:0000256" key="8">
    <source>
        <dbReference type="SAM" id="MobiDB-lite"/>
    </source>
</evidence>
<accession>A0A814L548</accession>
<dbReference type="PANTHER" id="PTHR46164">
    <property type="entry name" value="ATF6, ISOFORM C"/>
    <property type="match status" value="1"/>
</dbReference>
<comment type="subcellular location">
    <subcellularLocation>
        <location evidence="1">Membrane</location>
        <topology evidence="1">Single-pass membrane protein</topology>
    </subcellularLocation>
</comment>
<dbReference type="PANTHER" id="PTHR46164:SF3">
    <property type="entry name" value="ATF6, ISOFORM C"/>
    <property type="match status" value="1"/>
</dbReference>
<dbReference type="InterPro" id="IPR051882">
    <property type="entry name" value="ATF_bZIP_TF"/>
</dbReference>
<dbReference type="OrthoDB" id="644067at2759"/>
<dbReference type="GO" id="GO:0016020">
    <property type="term" value="C:membrane"/>
    <property type="evidence" value="ECO:0007669"/>
    <property type="project" value="UniProtKB-SubCell"/>
</dbReference>
<evidence type="ECO:0000256" key="2">
    <source>
        <dbReference type="ARBA" id="ARBA00009050"/>
    </source>
</evidence>
<keyword evidence="4" id="KW-0238">DNA-binding</keyword>
<dbReference type="EMBL" id="CAJNOQ010004480">
    <property type="protein sequence ID" value="CAF1061273.1"/>
    <property type="molecule type" value="Genomic_DNA"/>
</dbReference>
<feature type="region of interest" description="Disordered" evidence="8">
    <location>
        <begin position="22"/>
        <end position="44"/>
    </location>
</feature>
<keyword evidence="5" id="KW-0804">Transcription</keyword>
<feature type="region of interest" description="Disordered" evidence="8">
    <location>
        <begin position="291"/>
        <end position="310"/>
    </location>
</feature>
<evidence type="ECO:0000313" key="9">
    <source>
        <dbReference type="EMBL" id="CAF1061273.1"/>
    </source>
</evidence>
<evidence type="ECO:0000256" key="3">
    <source>
        <dbReference type="ARBA" id="ARBA00023015"/>
    </source>
</evidence>
<keyword evidence="6" id="KW-0539">Nucleus</keyword>
<evidence type="ECO:0000256" key="5">
    <source>
        <dbReference type="ARBA" id="ARBA00023163"/>
    </source>
</evidence>
<dbReference type="GO" id="GO:0000978">
    <property type="term" value="F:RNA polymerase II cis-regulatory region sequence-specific DNA binding"/>
    <property type="evidence" value="ECO:0007669"/>
    <property type="project" value="TreeGrafter"/>
</dbReference>
<evidence type="ECO:0000256" key="7">
    <source>
        <dbReference type="SAM" id="Coils"/>
    </source>
</evidence>
<evidence type="ECO:0000256" key="1">
    <source>
        <dbReference type="ARBA" id="ARBA00004167"/>
    </source>
</evidence>
<dbReference type="GO" id="GO:0030968">
    <property type="term" value="P:endoplasmic reticulum unfolded protein response"/>
    <property type="evidence" value="ECO:0007669"/>
    <property type="project" value="TreeGrafter"/>
</dbReference>
<feature type="coiled-coil region" evidence="7">
    <location>
        <begin position="357"/>
        <end position="398"/>
    </location>
</feature>
<comment type="caution">
    <text evidence="9">The sequence shown here is derived from an EMBL/GenBank/DDBJ whole genome shotgun (WGS) entry which is preliminary data.</text>
</comment>
<dbReference type="EMBL" id="CAJOBC010004480">
    <property type="protein sequence ID" value="CAF3829551.1"/>
    <property type="molecule type" value="Genomic_DNA"/>
</dbReference>
<feature type="region of interest" description="Disordered" evidence="8">
    <location>
        <begin position="533"/>
        <end position="594"/>
    </location>
</feature>
<evidence type="ECO:0000256" key="4">
    <source>
        <dbReference type="ARBA" id="ARBA00023125"/>
    </source>
</evidence>
<keyword evidence="3" id="KW-0805">Transcription regulation</keyword>
<gene>
    <name evidence="9" type="ORF">GPM918_LOCUS16792</name>
    <name evidence="10" type="ORF">SRO942_LOCUS16791</name>
</gene>
<dbReference type="GO" id="GO:0005634">
    <property type="term" value="C:nucleus"/>
    <property type="evidence" value="ECO:0007669"/>
    <property type="project" value="TreeGrafter"/>
</dbReference>